<feature type="signal peptide" evidence="1">
    <location>
        <begin position="1"/>
        <end position="19"/>
    </location>
</feature>
<name>A0A1G7K8T2_RHOCA</name>
<evidence type="ECO:0000256" key="1">
    <source>
        <dbReference type="SAM" id="SignalP"/>
    </source>
</evidence>
<evidence type="ECO:0000313" key="3">
    <source>
        <dbReference type="Proteomes" id="UP000183812"/>
    </source>
</evidence>
<dbReference type="AlphaFoldDB" id="A0A1G7K8T2"/>
<dbReference type="EMBL" id="FNAY01000009">
    <property type="protein sequence ID" value="SDF33575.1"/>
    <property type="molecule type" value="Genomic_DNA"/>
</dbReference>
<dbReference type="Proteomes" id="UP000183812">
    <property type="component" value="Unassembled WGS sequence"/>
</dbReference>
<feature type="chain" id="PRO_5010314385" description="Lipoprotein" evidence="1">
    <location>
        <begin position="20"/>
        <end position="105"/>
    </location>
</feature>
<gene>
    <name evidence="2" type="ORF">SAMN04244550_02090</name>
</gene>
<dbReference type="PROSITE" id="PS51257">
    <property type="entry name" value="PROKAR_LIPOPROTEIN"/>
    <property type="match status" value="1"/>
</dbReference>
<keyword evidence="1" id="KW-0732">Signal</keyword>
<organism evidence="2 3">
    <name type="scientific">Rhodobacter capsulatus</name>
    <name type="common">Rhodopseudomonas capsulata</name>
    <dbReference type="NCBI Taxonomy" id="1061"/>
    <lineage>
        <taxon>Bacteria</taxon>
        <taxon>Pseudomonadati</taxon>
        <taxon>Pseudomonadota</taxon>
        <taxon>Alphaproteobacteria</taxon>
        <taxon>Rhodobacterales</taxon>
        <taxon>Rhodobacter group</taxon>
        <taxon>Rhodobacter</taxon>
    </lineage>
</organism>
<protein>
    <recommendedName>
        <fullName evidence="4">Lipoprotein</fullName>
    </recommendedName>
</protein>
<evidence type="ECO:0008006" key="4">
    <source>
        <dbReference type="Google" id="ProtNLM"/>
    </source>
</evidence>
<accession>A0A1G7K8T2</accession>
<dbReference type="RefSeq" id="WP_074554077.1">
    <property type="nucleotide sequence ID" value="NZ_CP119563.1"/>
</dbReference>
<sequence>MTTRFIALAGLAAAAAALAGCNDPGFRGVPEVRIASAAEVAQCRLTSTITNEPGLYGPVVGREAERYARNKILDMAKGDGANTVVFDPVMPGEPVYLLTAKAYRC</sequence>
<reference evidence="2 3" key="1">
    <citation type="submission" date="2016-10" db="EMBL/GenBank/DDBJ databases">
        <authorList>
            <person name="de Groot N.N."/>
        </authorList>
    </citation>
    <scope>NUCLEOTIDE SEQUENCE [LARGE SCALE GENOMIC DNA]</scope>
    <source>
        <strain evidence="3">DSM 938 / 37b4</strain>
    </source>
</reference>
<evidence type="ECO:0000313" key="2">
    <source>
        <dbReference type="EMBL" id="SDF33575.1"/>
    </source>
</evidence>
<dbReference type="OrthoDB" id="7689238at2"/>
<proteinExistence type="predicted"/>